<dbReference type="InterPro" id="IPR001173">
    <property type="entry name" value="Glyco_trans_2-like"/>
</dbReference>
<dbReference type="UniPathway" id="UPA00222"/>
<keyword evidence="12" id="KW-0732">Signal</keyword>
<evidence type="ECO:0000256" key="5">
    <source>
        <dbReference type="ARBA" id="ARBA00012699"/>
    </source>
</evidence>
<feature type="chain" id="PRO_5025353604" description="ceramide glucosyltransferase" evidence="12">
    <location>
        <begin position="18"/>
        <end position="237"/>
    </location>
</feature>
<dbReference type="Pfam" id="PF00535">
    <property type="entry name" value="Glycos_transf_2"/>
    <property type="match status" value="1"/>
</dbReference>
<comment type="similarity">
    <text evidence="4">Belongs to the glycosyltransferase 2 family.</text>
</comment>
<comment type="pathway">
    <text evidence="2">Lipid metabolism; sphingolipid metabolism.</text>
</comment>
<evidence type="ECO:0000259" key="13">
    <source>
        <dbReference type="Pfam" id="PF00535"/>
    </source>
</evidence>
<dbReference type="GO" id="GO:0006679">
    <property type="term" value="P:glucosylceramide biosynthetic process"/>
    <property type="evidence" value="ECO:0007669"/>
    <property type="project" value="TreeGrafter"/>
</dbReference>
<keyword evidence="15" id="KW-1185">Reference proteome</keyword>
<dbReference type="PANTHER" id="PTHR12726:SF0">
    <property type="entry name" value="CERAMIDE GLUCOSYLTRANSFERASE"/>
    <property type="match status" value="1"/>
</dbReference>
<keyword evidence="10 11" id="KW-0472">Membrane</keyword>
<dbReference type="Proteomes" id="UP000485058">
    <property type="component" value="Unassembled WGS sequence"/>
</dbReference>
<comment type="caution">
    <text evidence="14">The sequence shown here is derived from an EMBL/GenBank/DDBJ whole genome shotgun (WGS) entry which is preliminary data.</text>
</comment>
<dbReference type="GO" id="GO:0008120">
    <property type="term" value="F:ceramide glucosyltransferase activity"/>
    <property type="evidence" value="ECO:0007669"/>
    <property type="project" value="UniProtKB-EC"/>
</dbReference>
<evidence type="ECO:0000256" key="9">
    <source>
        <dbReference type="ARBA" id="ARBA00022989"/>
    </source>
</evidence>
<name>A0A699YGK8_HAELA</name>
<dbReference type="Gene3D" id="3.90.550.10">
    <property type="entry name" value="Spore Coat Polysaccharide Biosynthesis Protein SpsA, Chain A"/>
    <property type="match status" value="1"/>
</dbReference>
<evidence type="ECO:0000256" key="4">
    <source>
        <dbReference type="ARBA" id="ARBA00006739"/>
    </source>
</evidence>
<gene>
    <name evidence="14" type="ORF">HaLaN_04386</name>
</gene>
<evidence type="ECO:0000256" key="3">
    <source>
        <dbReference type="ARBA" id="ARBA00004991"/>
    </source>
</evidence>
<evidence type="ECO:0000313" key="14">
    <source>
        <dbReference type="EMBL" id="GFH09277.1"/>
    </source>
</evidence>
<comment type="pathway">
    <text evidence="3">Sphingolipid metabolism.</text>
</comment>
<keyword evidence="8 11" id="KW-0812">Transmembrane</keyword>
<keyword evidence="7" id="KW-0808">Transferase</keyword>
<feature type="signal peptide" evidence="12">
    <location>
        <begin position="1"/>
        <end position="17"/>
    </location>
</feature>
<comment type="subcellular location">
    <subcellularLocation>
        <location evidence="1">Membrane</location>
        <topology evidence="1">Multi-pass membrane protein</topology>
    </subcellularLocation>
</comment>
<accession>A0A699YGK8</accession>
<dbReference type="AlphaFoldDB" id="A0A699YGK8"/>
<dbReference type="EC" id="2.4.1.80" evidence="5"/>
<dbReference type="SUPFAM" id="SSF53448">
    <property type="entry name" value="Nucleotide-diphospho-sugar transferases"/>
    <property type="match status" value="1"/>
</dbReference>
<evidence type="ECO:0000256" key="7">
    <source>
        <dbReference type="ARBA" id="ARBA00022679"/>
    </source>
</evidence>
<evidence type="ECO:0000256" key="12">
    <source>
        <dbReference type="SAM" id="SignalP"/>
    </source>
</evidence>
<sequence length="237" mass="26302">MLLPLMWLTLMAVTGTGQLAGVVAAGDEVRYVLFLDDDVEPHPHCLEQLVQCLEADPSLFMATGYPFDVPPQGASLATYCTLAYHLPLLIAFSVRQRTSFVWGGCMLLRRESLDPDHPCGLFKVWRDGGYSDDLLLAALCTEQGRAIATPSFAIFPQWLDRQSSWGQYWNYLRRQLFVLDTYFSSSSRLLNHGMMLLHSWASAAFAVAGLMSGWLGPLGLFLLPWPLTLGLGKLPSS</sequence>
<dbReference type="EMBL" id="BLLF01000221">
    <property type="protein sequence ID" value="GFH09277.1"/>
    <property type="molecule type" value="Genomic_DNA"/>
</dbReference>
<dbReference type="PANTHER" id="PTHR12726">
    <property type="entry name" value="CERAMIDE GLUCOSYLTRANSFERASE"/>
    <property type="match status" value="1"/>
</dbReference>
<keyword evidence="6" id="KW-0328">Glycosyltransferase</keyword>
<dbReference type="InterPro" id="IPR029044">
    <property type="entry name" value="Nucleotide-diphossugar_trans"/>
</dbReference>
<evidence type="ECO:0000256" key="11">
    <source>
        <dbReference type="SAM" id="Phobius"/>
    </source>
</evidence>
<keyword evidence="9 11" id="KW-1133">Transmembrane helix</keyword>
<organism evidence="14 15">
    <name type="scientific">Haematococcus lacustris</name>
    <name type="common">Green alga</name>
    <name type="synonym">Haematococcus pluvialis</name>
    <dbReference type="NCBI Taxonomy" id="44745"/>
    <lineage>
        <taxon>Eukaryota</taxon>
        <taxon>Viridiplantae</taxon>
        <taxon>Chlorophyta</taxon>
        <taxon>core chlorophytes</taxon>
        <taxon>Chlorophyceae</taxon>
        <taxon>CS clade</taxon>
        <taxon>Chlamydomonadales</taxon>
        <taxon>Haematococcaceae</taxon>
        <taxon>Haematococcus</taxon>
    </lineage>
</organism>
<dbReference type="GO" id="GO:0016020">
    <property type="term" value="C:membrane"/>
    <property type="evidence" value="ECO:0007669"/>
    <property type="project" value="UniProtKB-SubCell"/>
</dbReference>
<evidence type="ECO:0000256" key="10">
    <source>
        <dbReference type="ARBA" id="ARBA00023136"/>
    </source>
</evidence>
<evidence type="ECO:0000256" key="2">
    <source>
        <dbReference type="ARBA" id="ARBA00004760"/>
    </source>
</evidence>
<proteinExistence type="inferred from homology"/>
<feature type="transmembrane region" description="Helical" evidence="11">
    <location>
        <begin position="195"/>
        <end position="215"/>
    </location>
</feature>
<reference evidence="14 15" key="1">
    <citation type="submission" date="2020-02" db="EMBL/GenBank/DDBJ databases">
        <title>Draft genome sequence of Haematococcus lacustris strain NIES-144.</title>
        <authorList>
            <person name="Morimoto D."/>
            <person name="Nakagawa S."/>
            <person name="Yoshida T."/>
            <person name="Sawayama S."/>
        </authorList>
    </citation>
    <scope>NUCLEOTIDE SEQUENCE [LARGE SCALE GENOMIC DNA]</scope>
    <source>
        <strain evidence="14 15">NIES-144</strain>
    </source>
</reference>
<dbReference type="CDD" id="cd00761">
    <property type="entry name" value="Glyco_tranf_GTA_type"/>
    <property type="match status" value="1"/>
</dbReference>
<evidence type="ECO:0000313" key="15">
    <source>
        <dbReference type="Proteomes" id="UP000485058"/>
    </source>
</evidence>
<evidence type="ECO:0000256" key="1">
    <source>
        <dbReference type="ARBA" id="ARBA00004141"/>
    </source>
</evidence>
<evidence type="ECO:0000256" key="8">
    <source>
        <dbReference type="ARBA" id="ARBA00022692"/>
    </source>
</evidence>
<feature type="domain" description="Glycosyltransferase 2-like" evidence="13">
    <location>
        <begin position="24"/>
        <end position="113"/>
    </location>
</feature>
<evidence type="ECO:0000256" key="6">
    <source>
        <dbReference type="ARBA" id="ARBA00022676"/>
    </source>
</evidence>
<dbReference type="InterPro" id="IPR025993">
    <property type="entry name" value="Ceramide_glucosylTrfase"/>
</dbReference>
<protein>
    <recommendedName>
        <fullName evidence="5">ceramide glucosyltransferase</fullName>
        <ecNumber evidence="5">2.4.1.80</ecNumber>
    </recommendedName>
</protein>